<name>A0A915J7K9_ROMCU</name>
<accession>A0A915J7K9</accession>
<sequence length="181" mass="20637">MDKNTCFLENNISFGIVGRCITYRVNGASNSVRFKTLIRIRSAGDDTKGEITPPDVGNLKKYVAHTYDKKTSLNKITLNWLLMFNDKSPKRFGNKSLVSFMTFETKAFGRSRVSGKLKFNSSASIQEFKLFNHQELLSSSSAANFFQLQIFYVHEIPGFFRFPGPTKNFRSFPGFPGRYEP</sequence>
<evidence type="ECO:0000313" key="1">
    <source>
        <dbReference type="Proteomes" id="UP000887565"/>
    </source>
</evidence>
<protein>
    <submittedName>
        <fullName evidence="2">LAGLIDADG homing endonuclease</fullName>
    </submittedName>
</protein>
<proteinExistence type="predicted"/>
<reference evidence="2" key="1">
    <citation type="submission" date="2022-11" db="UniProtKB">
        <authorList>
            <consortium name="WormBaseParasite"/>
        </authorList>
    </citation>
    <scope>IDENTIFICATION</scope>
</reference>
<dbReference type="WBParaSite" id="nRc.2.0.1.t22125-RA">
    <property type="protein sequence ID" value="nRc.2.0.1.t22125-RA"/>
    <property type="gene ID" value="nRc.2.0.1.g22125"/>
</dbReference>
<organism evidence="1 2">
    <name type="scientific">Romanomermis culicivorax</name>
    <name type="common">Nematode worm</name>
    <dbReference type="NCBI Taxonomy" id="13658"/>
    <lineage>
        <taxon>Eukaryota</taxon>
        <taxon>Metazoa</taxon>
        <taxon>Ecdysozoa</taxon>
        <taxon>Nematoda</taxon>
        <taxon>Enoplea</taxon>
        <taxon>Dorylaimia</taxon>
        <taxon>Mermithida</taxon>
        <taxon>Mermithoidea</taxon>
        <taxon>Mermithidae</taxon>
        <taxon>Romanomermis</taxon>
    </lineage>
</organism>
<dbReference type="Proteomes" id="UP000887565">
    <property type="component" value="Unplaced"/>
</dbReference>
<keyword evidence="1" id="KW-1185">Reference proteome</keyword>
<evidence type="ECO:0000313" key="2">
    <source>
        <dbReference type="WBParaSite" id="nRc.2.0.1.t22125-RA"/>
    </source>
</evidence>
<dbReference type="AlphaFoldDB" id="A0A915J7K9"/>